<dbReference type="InterPro" id="IPR027417">
    <property type="entry name" value="P-loop_NTPase"/>
</dbReference>
<gene>
    <name evidence="8 10" type="primary">cmk</name>
    <name evidence="10" type="ORF">ACFQ2T_02100</name>
</gene>
<dbReference type="SUPFAM" id="SSF52540">
    <property type="entry name" value="P-loop containing nucleoside triphosphate hydrolases"/>
    <property type="match status" value="1"/>
</dbReference>
<dbReference type="PANTHER" id="PTHR21299:SF2">
    <property type="entry name" value="CYTIDYLATE KINASE"/>
    <property type="match status" value="1"/>
</dbReference>
<sequence length="225" mass="24686">MTEQTLWPVIAIDGPSASGKGSVAERVAKAFGFHYLDSGALYRLLAYAAYTQSVSWSDAAKLAVIVPSMDIRFEGGEVFLNGEHVSVHIRSEQMGKGASEVAVHPEVRTALLQTQRNFRKAPGLVGDGRDIGSVIFPDAALKVFLTAGVETRAQRRYDQLISRGDTADYETILEDLRQRDLRDTQRSSAPLKQLPDAMLVDTTKMNIVEAVDMIVEAFKKTAKNT</sequence>
<evidence type="ECO:0000256" key="1">
    <source>
        <dbReference type="ARBA" id="ARBA00009427"/>
    </source>
</evidence>
<evidence type="ECO:0000256" key="7">
    <source>
        <dbReference type="ARBA" id="ARBA00048478"/>
    </source>
</evidence>
<keyword evidence="11" id="KW-1185">Reference proteome</keyword>
<comment type="catalytic activity">
    <reaction evidence="6 8">
        <text>dCMP + ATP = dCDP + ADP</text>
        <dbReference type="Rhea" id="RHEA:25094"/>
        <dbReference type="ChEBI" id="CHEBI:30616"/>
        <dbReference type="ChEBI" id="CHEBI:57566"/>
        <dbReference type="ChEBI" id="CHEBI:58593"/>
        <dbReference type="ChEBI" id="CHEBI:456216"/>
        <dbReference type="EC" id="2.7.4.25"/>
    </reaction>
</comment>
<evidence type="ECO:0000256" key="6">
    <source>
        <dbReference type="ARBA" id="ARBA00047615"/>
    </source>
</evidence>
<reference evidence="11" key="1">
    <citation type="journal article" date="2019" name="Int. J. Syst. Evol. Microbiol.">
        <title>The Global Catalogue of Microorganisms (GCM) 10K type strain sequencing project: providing services to taxonomists for standard genome sequencing and annotation.</title>
        <authorList>
            <consortium name="The Broad Institute Genomics Platform"/>
            <consortium name="The Broad Institute Genome Sequencing Center for Infectious Disease"/>
            <person name="Wu L."/>
            <person name="Ma J."/>
        </authorList>
    </citation>
    <scope>NUCLEOTIDE SEQUENCE [LARGE SCALE GENOMIC DNA]</scope>
    <source>
        <strain evidence="11">CCUG 58411</strain>
    </source>
</reference>
<dbReference type="HAMAP" id="MF_00238">
    <property type="entry name" value="Cytidyl_kinase_type1"/>
    <property type="match status" value="1"/>
</dbReference>
<keyword evidence="3 8" id="KW-0547">Nucleotide-binding</keyword>
<dbReference type="CDD" id="cd02020">
    <property type="entry name" value="CMPK"/>
    <property type="match status" value="1"/>
</dbReference>
<evidence type="ECO:0000256" key="8">
    <source>
        <dbReference type="HAMAP-Rule" id="MF_00238"/>
    </source>
</evidence>
<evidence type="ECO:0000259" key="9">
    <source>
        <dbReference type="Pfam" id="PF02224"/>
    </source>
</evidence>
<keyword evidence="5 8" id="KW-0067">ATP-binding</keyword>
<dbReference type="RefSeq" id="WP_379029828.1">
    <property type="nucleotide sequence ID" value="NZ_JBHTLN010000001.1"/>
</dbReference>
<organism evidence="10 11">
    <name type="scientific">Methylophilus flavus</name>
    <dbReference type="NCBI Taxonomy" id="640084"/>
    <lineage>
        <taxon>Bacteria</taxon>
        <taxon>Pseudomonadati</taxon>
        <taxon>Pseudomonadota</taxon>
        <taxon>Betaproteobacteria</taxon>
        <taxon>Nitrosomonadales</taxon>
        <taxon>Methylophilaceae</taxon>
        <taxon>Methylophilus</taxon>
    </lineage>
</organism>
<keyword evidence="4 8" id="KW-0418">Kinase</keyword>
<protein>
    <recommendedName>
        <fullName evidence="8">Cytidylate kinase</fullName>
        <shortName evidence="8">CK</shortName>
        <ecNumber evidence="8">2.7.4.25</ecNumber>
    </recommendedName>
    <alternativeName>
        <fullName evidence="8">Cytidine monophosphate kinase</fullName>
        <shortName evidence="8">CMP kinase</shortName>
    </alternativeName>
</protein>
<evidence type="ECO:0000256" key="4">
    <source>
        <dbReference type="ARBA" id="ARBA00022777"/>
    </source>
</evidence>
<evidence type="ECO:0000313" key="10">
    <source>
        <dbReference type="EMBL" id="MFD1121280.1"/>
    </source>
</evidence>
<dbReference type="EC" id="2.7.4.25" evidence="8"/>
<evidence type="ECO:0000256" key="3">
    <source>
        <dbReference type="ARBA" id="ARBA00022741"/>
    </source>
</evidence>
<dbReference type="Pfam" id="PF02224">
    <property type="entry name" value="Cytidylate_kin"/>
    <property type="match status" value="1"/>
</dbReference>
<evidence type="ECO:0000313" key="11">
    <source>
        <dbReference type="Proteomes" id="UP001597206"/>
    </source>
</evidence>
<dbReference type="GO" id="GO:0016301">
    <property type="term" value="F:kinase activity"/>
    <property type="evidence" value="ECO:0007669"/>
    <property type="project" value="UniProtKB-KW"/>
</dbReference>
<proteinExistence type="inferred from homology"/>
<evidence type="ECO:0000256" key="2">
    <source>
        <dbReference type="ARBA" id="ARBA00022679"/>
    </source>
</evidence>
<dbReference type="PANTHER" id="PTHR21299">
    <property type="entry name" value="CYTIDYLATE KINASE/PANTOATE-BETA-ALANINE LIGASE"/>
    <property type="match status" value="1"/>
</dbReference>
<keyword evidence="8" id="KW-0963">Cytoplasm</keyword>
<dbReference type="NCBIfam" id="TIGR00017">
    <property type="entry name" value="cmk"/>
    <property type="match status" value="1"/>
</dbReference>
<dbReference type="Gene3D" id="3.40.50.300">
    <property type="entry name" value="P-loop containing nucleotide triphosphate hydrolases"/>
    <property type="match status" value="1"/>
</dbReference>
<accession>A0ABW3P932</accession>
<dbReference type="InterPro" id="IPR003136">
    <property type="entry name" value="Cytidylate_kin"/>
</dbReference>
<dbReference type="Proteomes" id="UP001597206">
    <property type="component" value="Unassembled WGS sequence"/>
</dbReference>
<feature type="binding site" evidence="8">
    <location>
        <begin position="14"/>
        <end position="22"/>
    </location>
    <ligand>
        <name>ATP</name>
        <dbReference type="ChEBI" id="CHEBI:30616"/>
    </ligand>
</feature>
<name>A0ABW3P932_9PROT</name>
<dbReference type="EMBL" id="JBHTLN010000001">
    <property type="protein sequence ID" value="MFD1121280.1"/>
    <property type="molecule type" value="Genomic_DNA"/>
</dbReference>
<comment type="subcellular location">
    <subcellularLocation>
        <location evidence="8">Cytoplasm</location>
    </subcellularLocation>
</comment>
<comment type="catalytic activity">
    <reaction evidence="7 8">
        <text>CMP + ATP = CDP + ADP</text>
        <dbReference type="Rhea" id="RHEA:11600"/>
        <dbReference type="ChEBI" id="CHEBI:30616"/>
        <dbReference type="ChEBI" id="CHEBI:58069"/>
        <dbReference type="ChEBI" id="CHEBI:60377"/>
        <dbReference type="ChEBI" id="CHEBI:456216"/>
        <dbReference type="EC" id="2.7.4.25"/>
    </reaction>
</comment>
<feature type="domain" description="Cytidylate kinase" evidence="9">
    <location>
        <begin position="10"/>
        <end position="219"/>
    </location>
</feature>
<dbReference type="InterPro" id="IPR011994">
    <property type="entry name" value="Cytidylate_kinase_dom"/>
</dbReference>
<keyword evidence="2 8" id="KW-0808">Transferase</keyword>
<comment type="caution">
    <text evidence="10">The sequence shown here is derived from an EMBL/GenBank/DDBJ whole genome shotgun (WGS) entry which is preliminary data.</text>
</comment>
<evidence type="ECO:0000256" key="5">
    <source>
        <dbReference type="ARBA" id="ARBA00022840"/>
    </source>
</evidence>
<comment type="similarity">
    <text evidence="1 8">Belongs to the cytidylate kinase family. Type 1 subfamily.</text>
</comment>